<feature type="region of interest" description="Disordered" evidence="1">
    <location>
        <begin position="2391"/>
        <end position="2440"/>
    </location>
</feature>
<dbReference type="InterPro" id="IPR048051">
    <property type="entry name" value="BapA-like_prefix-like"/>
</dbReference>
<feature type="compositionally biased region" description="Polar residues" evidence="1">
    <location>
        <begin position="1521"/>
        <end position="1531"/>
    </location>
</feature>
<feature type="compositionally biased region" description="Polar residues" evidence="1">
    <location>
        <begin position="749"/>
        <end position="773"/>
    </location>
</feature>
<feature type="region of interest" description="Disordered" evidence="1">
    <location>
        <begin position="2713"/>
        <end position="2750"/>
    </location>
</feature>
<evidence type="ECO:0000313" key="3">
    <source>
        <dbReference type="EMBL" id="ALH95750.1"/>
    </source>
</evidence>
<feature type="region of interest" description="Disordered" evidence="1">
    <location>
        <begin position="1978"/>
        <end position="2029"/>
    </location>
</feature>
<feature type="compositionally biased region" description="Polar residues" evidence="1">
    <location>
        <begin position="1266"/>
        <end position="1288"/>
    </location>
</feature>
<feature type="compositionally biased region" description="Polar residues" evidence="1">
    <location>
        <begin position="2507"/>
        <end position="2528"/>
    </location>
</feature>
<feature type="region of interest" description="Disordered" evidence="1">
    <location>
        <begin position="1888"/>
        <end position="1926"/>
    </location>
</feature>
<dbReference type="KEGG" id="aei:AOY20_09525"/>
<evidence type="ECO:0000259" key="2">
    <source>
        <dbReference type="PROSITE" id="PS50042"/>
    </source>
</evidence>
<feature type="compositionally biased region" description="Polar residues" evidence="1">
    <location>
        <begin position="2713"/>
        <end position="2734"/>
    </location>
</feature>
<feature type="compositionally biased region" description="Polar residues" evidence="1">
    <location>
        <begin position="2091"/>
        <end position="2115"/>
    </location>
</feature>
<feature type="compositionally biased region" description="Polar residues" evidence="1">
    <location>
        <begin position="1888"/>
        <end position="1907"/>
    </location>
</feature>
<feature type="region of interest" description="Disordered" evidence="1">
    <location>
        <begin position="2243"/>
        <end position="2265"/>
    </location>
</feature>
<organism evidence="3 4">
    <name type="scientific">Acinetobacter equi</name>
    <dbReference type="NCBI Taxonomy" id="1324350"/>
    <lineage>
        <taxon>Bacteria</taxon>
        <taxon>Pseudomonadati</taxon>
        <taxon>Pseudomonadota</taxon>
        <taxon>Gammaproteobacteria</taxon>
        <taxon>Moraxellales</taxon>
        <taxon>Moraxellaceae</taxon>
        <taxon>Acinetobacter</taxon>
    </lineage>
</organism>
<dbReference type="InterPro" id="IPR011049">
    <property type="entry name" value="Serralysin-like_metalloprot_C"/>
</dbReference>
<feature type="compositionally biased region" description="Polar residues" evidence="1">
    <location>
        <begin position="488"/>
        <end position="498"/>
    </location>
</feature>
<dbReference type="Proteomes" id="UP000064939">
    <property type="component" value="Chromosome"/>
</dbReference>
<dbReference type="NCBIfam" id="TIGR03661">
    <property type="entry name" value="T1SS_VCA0849"/>
    <property type="match status" value="1"/>
</dbReference>
<dbReference type="InterPro" id="IPR000595">
    <property type="entry name" value="cNMP-bd_dom"/>
</dbReference>
<gene>
    <name evidence="3" type="ORF">AOY20_09525</name>
</gene>
<proteinExistence type="predicted"/>
<evidence type="ECO:0000313" key="4">
    <source>
        <dbReference type="Proteomes" id="UP000064939"/>
    </source>
</evidence>
<feature type="region of interest" description="Disordered" evidence="1">
    <location>
        <begin position="2507"/>
        <end position="2543"/>
    </location>
</feature>
<feature type="region of interest" description="Disordered" evidence="1">
    <location>
        <begin position="2597"/>
        <end position="2647"/>
    </location>
</feature>
<sequence length="3890" mass="407829">MNVELISKKTHEILNNGDAKNISLTEATVVIVYVAKNNVKAIEKVNKNVVIILMSGEKIIIENFFKDDSNKSDNTLVLENDDTRELLWVKIVGENGELLNPISYNPIQSIEPFLYEQTDYLNFVVPLLAGGAAIAAFDHQNKDDAQTDTYIPPVVVPEKPDVPKGYEDNVGDLQGTFPGGTTTDDNTPGIVVVVPEGDTPNLIVNGEEVPSIYDKDKGTLTPVDPLPEGDNEISYTVTNPAGNTSEPSDSITITVDTSPVEKPDAPSGYEDNVGDVQGTFPGGTTTDDNRPGILVNVPEGDTPQLIVDGEEVPSIYDKDKGTLTPINPLPDGDHEISYTVTNPAGNTSEPSDSITITVDTSPVEKPDAPSGYEDNVGDVQGTFPGGTTTDDNRPGILVNVPEGDTPQLIVDGEEVPSIYDKDKGTLTPVDPLPDGDHEISYTVTNPAGNTSEPSDSIIITVDASGIVRPDAPEGYYDNVGDLQGKFESGTTTDDSTPSLIIPTPPEGSTPTLLVDGEVVESTYDAENGYLTPLVALPDGSHKLSYTLTNAAGNVSEPSDSITITVDTRPVEKPDAPSGYEDNVGDVQGTFPGGTTTDDNTPGIVVVVPEGDTPNLIVNGEEVPSIYDKDKGTLTPVDPLPEGDNEISYTVTNPAGNTSEPSDSITITVDTRPVEKPDAPSGYEDNVGDVQGTFPGGTTTDDNTPGIVVVVPEGDTPNLIVNGEEVPSIYDKDKGTLTPVDPLPEGDNEISYTVTNPAGNTSEPSDSITITVDTSPVEKPDAPSGYEDNVGDVQGTFPGGTTTDDNRPGILVNVPEGDTPQLIVDGEEVPSIYDKDKGTLTPVDPLPDGDHEISYTVTNPAGNTSEPSDSIIITVDASGIVRPDAPEGYYDNVGDLQGKFESGTTTDDSTPSLIIPTPPEGSTPTLLVDGEVVESTYDAENGYLTPLVALPDGSYKLSYTLTNAAGNVSEPSDSITITVDTSPVEKPDAPSGYEDNVGDVQGTFPGGTTTDDNRPGILVNVPEGDTPQLIVDGEEVPSIYDKDKGTLTPVDPLPDGDHEISYTVTNPAGNTSEPSDSIIITVDASGIVRPDAPEGYYDNVGDLQGKFESGTTTDDSTPSLIIPTPPEGSTPTLLVDGEVVESTYDAENGYLTPLVALPDGSHKLSYTLTNAAGNVSEPSDSITITVDTRPVEKPDAPSGYEDNVGDVQGTFPGGTTTDDNTPGIVVVVPEGDTPNLIVNGEEVPSIYDKDKGTLTPVDPLPEGDNEISYTVTNPAGNTSEPSDSITITVDTRPVEKPDAPSGYEDNVGDVQGTFPGGTTTDDNTPGIVVVVPEGDTPNLIVNGEEVPSIYDKDKGTLTPVDPLPEGDNEISYTVTNPAGNTSEPSDSITITVDTRPVEKPDAPSGYEDNVGDVQGTFPGGTTTDDNRPGILVNVPEGDTPQLIVDGEEVPSIYDKDKGTLTPVDPLPDGDHEISYTVTNPAGNTSEPSDSIIITVDASGIVRPDAPEGYYDNVGDLQGKFESGTTTDDSTPSLIIPTPPEGSTPTLLVDGEVVESTYDAENGYLTPLVALPDGSYKLSYTLTNAAGNVSEPSDSITITVDTRPVEKPDAPSGYEDNVGDVQGTFPGGTTTDDNTPGIVVVVPEGDTPNLIVNGEEVPSIYDKDKGTLTPVDPLPEGDNEISYTVTNPAGNTSEPSDSITITVDTSPVEKPDAPSGYEDNVGDVQGTFPGGTTTDDNTPGIVVVVPEGDTPNLIVNGEEVPSIYDKDKGTLTPVDPLPEGDNEISYTVTNPAGNTSEPSDSITITVDTRPVEKPDAPSGYEDNVGDVQGTFPGGTTTDDNTPGIVVVVPEGDTPNLIVNGEEVPSIYDKDKGTLTPVDPLPEGDNEISYTVTNPAGNTSEPSDSITITVDTRPVEKPDAPSGYEDNVGDVQGTFPGGTTTDDNTPGIVVVVPEGDTPNLIVNGEEVPSIYDKDKGTLTPVDPLPEGDNEISYTVTNPAGNTSEPSDSITITVDTRPVEKPDAPSGYEDNVGDVQGTFPGGTTTDDNTPGIVVVVPEGDTPNLIVNGEEVPSIYDKDKGTLTPVDPLPEGDNEISYTVTNPAGNTSEPSDSITITVDTSPVEKPDAPSGYEDNVGDVQGTFPGGTTTDDNRPGILVNVPEGDTPQLIVDGEEVPSIYDKDKGTLTPVDPLPDGDHEISYTVTNPSGNTSEPSDSIIITVDASGIVRPDAPEGYYDNVGDLQGKFESGTTTDDSTPSLIIPTPPEGSTPTLLVDGEVVESTYDAENGYLTPLVALPDGSHKLSYTLTNAAGNVSEPSDSITITVDTRPVEKPDAPSGYEDNVGDVQGTFPGGTTTDDNTPGIVVVVPEGDTPNLIVNGEEVPSIYDKDKGTLTPVDPLPEGDNEISYTVTNPAGNTSEPSDSITITVDTSPVEKPDVPSGYEDNVGDVQGTFPGGTTTDDNTPGIVVVVPEGDTPNLIVNGEEVPSIYDKDKGTLTPVDPLPEGDNEISYTVTNPAGNTSEPSDSITITVDTSPVEKPDVPSGYEDNVGDVQGTFPGGTTTDDNTPGIVVVVPEGDTPNLIVNGEEVPSIYDKDKGTLTPVDPLPEGDNEISYTVTNPAGNTSEPSDSITITVDTSPVEKPDAPSGYEDNVGDVQGTFPGGTTTDDNTPGIVVVVPEGDTPNLIVNGEEVPSIYDKDKGTLTPVDPLPEGDNEISYTVTNPAGNTSEPSDSITITVDTSPVEKPDAPSGYEDNVGDVQGTFPGGTTTDDNTPGIVVVVPEGDTPNLIVNGEEVPSIYDKDKGTLTPVDPLPEGDNEISYTVTNPAGNTSEPSDSIIITVDTIPPSVEGITNEVHIDIDTANGVPESGFTDTITARNDDLITRDSNPSLISGSLNIALKAGETIQLSFDGGETWNTVTTFENQKDWTYQFDKTYENDTEININFRVVNSIGNSSRLEGQDAKIIIDLTSPTGIAFAPEVSSLTDVTEIFTFDSEKYGLLEAGATIALVNDVNNNTMWQEGIDTVIASAVVNADGAWSIETTLPAGALNLAFLVWDKAGNISEMSTITHTGVSSSDTGSESVEATWGGTTDAGGRGINAAAATISKDGTWSFFQSVRAATGTGAANAGRVYTQEGDLEDYTSAYLAQPSTTNGAGYNLNGGGYGHFVNAAVFADINRDGLVDVMSQVSDYGNSGRTAYWMQQEDGSWLPQVVNQGTLNHLGGVIAYDRTGDGYLDFVLADSAPDSISFLKNEEGVLSPENNGNEVGRPPSSATTVMNGLGTAGVTGVSLDGLAGGNLSVMHEIGAVDIDNNGTVDITAHIDRSGTGTGGRNNGQNMGMLYNTGTEEGFTFIQKEYIFAPDAGDDYGNLSQSMTWADFNGDGWLDLYLNRGADKTTQTRASSESRIYLNDGTGQLKTDIADTIWFGDEYKGATSFAVDWNFDGLVDVIEVPAQVNNSNFSPFSPMLYTNNGTNEWGANAISLTGDVTYSNVTGAVVVDYDWDGSLDLLLYHSGTNAAVVSTDNSAPTTIVRNTNIAADGTSLNIRIVDGHGINTYYSNTVKLYNSAGELVSTQLINPQSSGSSNSMGLVSFYGLSATESYSIQLLRVTNGVTDHVGGVANLGGYNNATINSSWTGLTTSKANEAYVLTAEADTAINDSNNNSVGIVGTGYNDHFYGTLGNDHYNGGGGWIINENGNQWVAQGGQDILDYSLLNAKISINVSTKTVIKNVDGTVYTDTFENIEKFITGSGDTVFTGGDEGDHYFVGGQGDDTYNLGENHTGNDTLYFTLLDADDATGGNGTDIVNGFKIGQDIIDIHELLTDYTETVGLYEDLNGDYKLDVSSEKLLQYVKVSNEDGNTFVAIDRDGEGTNYNFTTVLTITNLETDLITLLQNNQLVV</sequence>
<dbReference type="RefSeq" id="WP_054581639.1">
    <property type="nucleotide sequence ID" value="NZ_CP012808.1"/>
</dbReference>
<protein>
    <recommendedName>
        <fullName evidence="2">Cyclic nucleotide-binding domain-containing protein</fullName>
    </recommendedName>
</protein>
<feature type="compositionally biased region" description="Polar residues" evidence="1">
    <location>
        <begin position="236"/>
        <end position="257"/>
    </location>
</feature>
<feature type="region of interest" description="Disordered" evidence="1">
    <location>
        <begin position="2081"/>
        <end position="2132"/>
    </location>
</feature>
<feature type="compositionally biased region" description="Polar residues" evidence="1">
    <location>
        <begin position="2401"/>
        <end position="2425"/>
    </location>
</feature>
<dbReference type="EMBL" id="CP012808">
    <property type="protein sequence ID" value="ALH95750.1"/>
    <property type="molecule type" value="Genomic_DNA"/>
</dbReference>
<dbReference type="Gene3D" id="2.60.40.1800">
    <property type="match status" value="1"/>
</dbReference>
<dbReference type="SUPFAM" id="SSF69318">
    <property type="entry name" value="Integrin alpha N-terminal domain"/>
    <property type="match status" value="2"/>
</dbReference>
<feature type="region of interest" description="Disordered" evidence="1">
    <location>
        <begin position="739"/>
        <end position="790"/>
    </location>
</feature>
<feature type="compositionally biased region" description="Polar residues" evidence="1">
    <location>
        <begin position="1786"/>
        <end position="1804"/>
    </location>
</feature>
<feature type="region of interest" description="Disordered" evidence="1">
    <location>
        <begin position="1521"/>
        <end position="1543"/>
    </location>
</feature>
<feature type="region of interest" description="Disordered" evidence="1">
    <location>
        <begin position="236"/>
        <end position="274"/>
    </location>
</feature>
<dbReference type="Gene3D" id="3.30.420.430">
    <property type="match status" value="25"/>
</dbReference>
<accession>A0A0N9WEJ5</accession>
<feature type="compositionally biased region" description="Polar residues" evidence="1">
    <location>
        <begin position="1369"/>
        <end position="1391"/>
    </location>
</feature>
<feature type="region of interest" description="Disordered" evidence="1">
    <location>
        <begin position="901"/>
        <end position="923"/>
    </location>
</feature>
<evidence type="ECO:0000256" key="1">
    <source>
        <dbReference type="SAM" id="MobiDB-lite"/>
    </source>
</evidence>
<feature type="region of interest" description="Disordered" evidence="1">
    <location>
        <begin position="479"/>
        <end position="510"/>
    </location>
</feature>
<dbReference type="OrthoDB" id="8481600at2"/>
<dbReference type="InterPro" id="IPR019960">
    <property type="entry name" value="T1SS_VCA0849"/>
</dbReference>
<dbReference type="InterPro" id="IPR028994">
    <property type="entry name" value="Integrin_alpha_N"/>
</dbReference>
<feature type="region of interest" description="Disordered" evidence="1">
    <location>
        <begin position="649"/>
        <end position="687"/>
    </location>
</feature>
<feature type="compositionally biased region" description="Polar residues" evidence="1">
    <location>
        <begin position="1683"/>
        <end position="1703"/>
    </location>
</feature>
<feature type="region of interest" description="Disordered" evidence="1">
    <location>
        <begin position="1359"/>
        <end position="1411"/>
    </location>
</feature>
<feature type="compositionally biased region" description="Polar residues" evidence="1">
    <location>
        <begin position="649"/>
        <end position="668"/>
    </location>
</feature>
<dbReference type="Pfam" id="PF22783">
    <property type="entry name" value="BapA_N"/>
    <property type="match status" value="1"/>
</dbReference>
<feature type="region of interest" description="Disordered" evidence="1">
    <location>
        <begin position="1108"/>
        <end position="1130"/>
    </location>
</feature>
<feature type="domain" description="Cyclic nucleotide-binding" evidence="2">
    <location>
        <begin position="3718"/>
        <end position="3761"/>
    </location>
</feature>
<feature type="compositionally biased region" description="Polar residues" evidence="1">
    <location>
        <begin position="2243"/>
        <end position="2253"/>
    </location>
</feature>
<name>A0A0N9WEJ5_9GAMM</name>
<feature type="compositionally biased region" description="Polar residues" evidence="1">
    <location>
        <begin position="901"/>
        <end position="911"/>
    </location>
</feature>
<dbReference type="InterPro" id="IPR044016">
    <property type="entry name" value="Big_13"/>
</dbReference>
<dbReference type="PROSITE" id="PS50042">
    <property type="entry name" value="CNMP_BINDING_3"/>
    <property type="match status" value="1"/>
</dbReference>
<dbReference type="PANTHER" id="PTHR24273:SF32">
    <property type="entry name" value="HYALIN"/>
    <property type="match status" value="1"/>
</dbReference>
<feature type="compositionally biased region" description="Polar residues" evidence="1">
    <location>
        <begin position="1108"/>
        <end position="1118"/>
    </location>
</feature>
<feature type="region of interest" description="Disordered" evidence="1">
    <location>
        <begin position="1256"/>
        <end position="1307"/>
    </location>
</feature>
<dbReference type="Pfam" id="PF19077">
    <property type="entry name" value="Big_13"/>
    <property type="match status" value="10"/>
</dbReference>
<reference evidence="3 4" key="1">
    <citation type="journal article" date="2015" name="Int. J. Syst. Evol. Microbiol.">
        <title>Acinetobacter equi sp. nov. isolated from horse faeces.</title>
        <authorList>
            <person name="Poppel M.T."/>
            <person name="Skiebe E."/>
            <person name="Laue M."/>
            <person name="Bergmann H."/>
            <person name="Ebersberger I."/>
            <person name="Garn T."/>
            <person name="Fruth A."/>
            <person name="Baumgardt S."/>
            <person name="Busse H.J."/>
            <person name="Wilharm G."/>
        </authorList>
    </citation>
    <scope>NUCLEOTIDE SEQUENCE [LARGE SCALE GENOMIC DNA]</scope>
    <source>
        <strain evidence="3 4">114</strain>
    </source>
</reference>
<keyword evidence="4" id="KW-1185">Reference proteome</keyword>
<dbReference type="NCBIfam" id="NF033677">
    <property type="entry name" value="biofilm_BapA_N"/>
    <property type="match status" value="1"/>
</dbReference>
<dbReference type="STRING" id="1324350.AOY20_09525"/>
<feature type="compositionally biased region" description="Polar residues" evidence="1">
    <location>
        <begin position="2607"/>
        <end position="2631"/>
    </location>
</feature>
<feature type="compositionally biased region" description="Polar residues" evidence="1">
    <location>
        <begin position="1988"/>
        <end position="2010"/>
    </location>
</feature>
<dbReference type="SUPFAM" id="SSF51120">
    <property type="entry name" value="beta-Roll"/>
    <property type="match status" value="1"/>
</dbReference>
<dbReference type="PANTHER" id="PTHR24273">
    <property type="entry name" value="FI04643P-RELATED"/>
    <property type="match status" value="1"/>
</dbReference>
<feature type="region of interest" description="Disordered" evidence="1">
    <location>
        <begin position="1683"/>
        <end position="1719"/>
    </location>
</feature>
<feature type="region of interest" description="Disordered" evidence="1">
    <location>
        <begin position="1786"/>
        <end position="1823"/>
    </location>
</feature>